<sequence>MQTTSEERDSTGPRTVVHGKSGISYDLSQLDASAEARALVGLTTRFEVLSCSVSRTGDGHPCTLTRIERLLAGQLETVAVQLNWPYVRSEFEGGMSRAQKVRDIMSAFSTSILPEEFRPDLIDDDDDDDRSSSSTGHPHHPPRTPEQCVVQGDFEATMFRLAVHDVNVFASLCKAMPAGACAAIYFDKVQQQSRKLLLDFDRSCHPAAAPSPPPPPPPPTPRKIEAMTSALATQLQENVARIQRNLALRAPHGMEGAAKALVTLLEEICRRNKDALDGGSTRWGRASFPGEREEEEEEEDEDQRNLYQQLFREKLRALLHKNEVNRAPRAYILKLAALVRAAESASSMSILGQKRPATATCSRGGDTKRTR</sequence>
<evidence type="ECO:0000256" key="1">
    <source>
        <dbReference type="SAM" id="MobiDB-lite"/>
    </source>
</evidence>
<dbReference type="AlphaFoldDB" id="A0A0F8UT80"/>
<dbReference type="VEuPathDB" id="FungiDB:P175DRAFT_0488288"/>
<name>A0A0F8UT80_9EURO</name>
<feature type="compositionally biased region" description="Acidic residues" evidence="1">
    <location>
        <begin position="292"/>
        <end position="302"/>
    </location>
</feature>
<protein>
    <submittedName>
        <fullName evidence="2">Uncharacterized protein</fullName>
    </submittedName>
</protein>
<comment type="caution">
    <text evidence="2">The sequence shown here is derived from an EMBL/GenBank/DDBJ whole genome shotgun (WGS) entry which is preliminary data.</text>
</comment>
<feature type="region of interest" description="Disordered" evidence="1">
    <location>
        <begin position="118"/>
        <end position="147"/>
    </location>
</feature>
<dbReference type="EMBL" id="JYKN01000864">
    <property type="protein sequence ID" value="KKK22774.1"/>
    <property type="molecule type" value="Genomic_DNA"/>
</dbReference>
<reference evidence="2 3" key="1">
    <citation type="submission" date="2015-02" db="EMBL/GenBank/DDBJ databases">
        <title>Draft Genome Sequences of Two Closely-Related Aflatoxigenic Aspergillus Species Obtained from the Cote d'Ivoire.</title>
        <authorList>
            <person name="Moore G.G."/>
            <person name="Beltz S.B."/>
            <person name="Mack B.M."/>
        </authorList>
    </citation>
    <scope>NUCLEOTIDE SEQUENCE [LARGE SCALE GENOMIC DNA]</scope>
    <source>
        <strain evidence="2 3">SRRC1432</strain>
    </source>
</reference>
<feature type="region of interest" description="Disordered" evidence="1">
    <location>
        <begin position="279"/>
        <end position="303"/>
    </location>
</feature>
<proteinExistence type="predicted"/>
<keyword evidence="3" id="KW-1185">Reference proteome</keyword>
<dbReference type="OrthoDB" id="5387895at2759"/>
<organism evidence="2 3">
    <name type="scientific">Aspergillus ochraceoroseus</name>
    <dbReference type="NCBI Taxonomy" id="138278"/>
    <lineage>
        <taxon>Eukaryota</taxon>
        <taxon>Fungi</taxon>
        <taxon>Dikarya</taxon>
        <taxon>Ascomycota</taxon>
        <taxon>Pezizomycotina</taxon>
        <taxon>Eurotiomycetes</taxon>
        <taxon>Eurotiomycetidae</taxon>
        <taxon>Eurotiales</taxon>
        <taxon>Aspergillaceae</taxon>
        <taxon>Aspergillus</taxon>
        <taxon>Aspergillus subgen. Nidulantes</taxon>
    </lineage>
</organism>
<gene>
    <name evidence="2" type="ORF">AOCH_005623</name>
</gene>
<accession>A0A0F8UT80</accession>
<dbReference type="Proteomes" id="UP000034947">
    <property type="component" value="Unassembled WGS sequence"/>
</dbReference>
<evidence type="ECO:0000313" key="3">
    <source>
        <dbReference type="Proteomes" id="UP000034947"/>
    </source>
</evidence>
<evidence type="ECO:0000313" key="2">
    <source>
        <dbReference type="EMBL" id="KKK22774.1"/>
    </source>
</evidence>